<reference evidence="3 4" key="1">
    <citation type="submission" date="2011-08" db="EMBL/GenBank/DDBJ databases">
        <title>The Genome Sequence of Plasmodium vivax Mauritania I.</title>
        <authorList>
            <consortium name="The Broad Institute Genome Sequencing Platform"/>
            <consortium name="The Broad Institute Genome Sequencing Center for Infectious Disease"/>
            <person name="Neafsey D."/>
            <person name="Carlton J."/>
            <person name="Barnwell J."/>
            <person name="Collins W."/>
            <person name="Escalante A."/>
            <person name="Mullikin J."/>
            <person name="Saul A."/>
            <person name="Guigo R."/>
            <person name="Camara F."/>
            <person name="Young S.K."/>
            <person name="Zeng Q."/>
            <person name="Gargeya S."/>
            <person name="Fitzgerald M."/>
            <person name="Haas B."/>
            <person name="Abouelleil A."/>
            <person name="Alvarado L."/>
            <person name="Arachchi H.M."/>
            <person name="Berlin A."/>
            <person name="Brown A."/>
            <person name="Chapman S.B."/>
            <person name="Chen Z."/>
            <person name="Dunbar C."/>
            <person name="Freedman E."/>
            <person name="Gearin G."/>
            <person name="Gellesch M."/>
            <person name="Goldberg J."/>
            <person name="Griggs A."/>
            <person name="Gujja S."/>
            <person name="Heiman D."/>
            <person name="Howarth C."/>
            <person name="Larson L."/>
            <person name="Lui A."/>
            <person name="MacDonald P.J.P."/>
            <person name="Montmayeur A."/>
            <person name="Murphy C."/>
            <person name="Neiman D."/>
            <person name="Pearson M."/>
            <person name="Priest M."/>
            <person name="Roberts A."/>
            <person name="Saif S."/>
            <person name="Shea T."/>
            <person name="Shenoy N."/>
            <person name="Sisk P."/>
            <person name="Stolte C."/>
            <person name="Sykes S."/>
            <person name="Wortman J."/>
            <person name="Nusbaum C."/>
            <person name="Birren B."/>
        </authorList>
    </citation>
    <scope>NUCLEOTIDE SEQUENCE [LARGE SCALE GENOMIC DNA]</scope>
    <source>
        <strain evidence="3 4">Mauritania I</strain>
    </source>
</reference>
<dbReference type="EMBL" id="KQ235004">
    <property type="protein sequence ID" value="KMZ95048.1"/>
    <property type="molecule type" value="Genomic_DNA"/>
</dbReference>
<evidence type="ECO:0000313" key="3">
    <source>
        <dbReference type="EMBL" id="KMZ95048.1"/>
    </source>
</evidence>
<proteinExistence type="predicted"/>
<keyword evidence="2" id="KW-0732">Signal</keyword>
<organism evidence="3 4">
    <name type="scientific">Plasmodium vivax Mauritania I</name>
    <dbReference type="NCBI Taxonomy" id="1035515"/>
    <lineage>
        <taxon>Eukaryota</taxon>
        <taxon>Sar</taxon>
        <taxon>Alveolata</taxon>
        <taxon>Apicomplexa</taxon>
        <taxon>Aconoidasida</taxon>
        <taxon>Haemosporida</taxon>
        <taxon>Plasmodiidae</taxon>
        <taxon>Plasmodium</taxon>
        <taxon>Plasmodium (Plasmodium)</taxon>
    </lineage>
</organism>
<sequence>MPLNHLYVLLFIFISQGYSIKELPSERFYDWLNSNLISATNYYSDCNTLSQPYKGNQKIKKLCAKVVKYINSRPRIASEEHLKDHHCNLLSYWIYEQLVSYYGDNSNETIHVFGDILRVLSRLIYYFNDNKCELNSSIPIMPDRQKRKELYEYCIDYEKILEMSKHSKEKCTKYHTYVQEKIQLYEEYQSLCASGDKINCPDYYEKCKPPNPKDLLAQLKCDEIWGKEKPQLKDASGTDLSGTTRNSSPTIESSSNFGNAFLGVVLTSMTSGFLYKFTPLGTRIRNALLWNNNNISNLNANGDELFVQESYSPYSGEEQHLIGYHPS</sequence>
<evidence type="ECO:0000256" key="1">
    <source>
        <dbReference type="SAM" id="MobiDB-lite"/>
    </source>
</evidence>
<feature type="chain" id="PRO_5005325273" description="VIR protein" evidence="2">
    <location>
        <begin position="20"/>
        <end position="327"/>
    </location>
</feature>
<dbReference type="OrthoDB" id="10552951at2759"/>
<dbReference type="AlphaFoldDB" id="A0A0J9W3Y7"/>
<dbReference type="Proteomes" id="UP000053776">
    <property type="component" value="Unassembled WGS sequence"/>
</dbReference>
<gene>
    <name evidence="3" type="ORF">PVMG_06030</name>
</gene>
<dbReference type="Pfam" id="PF05795">
    <property type="entry name" value="Plasmodium_Vir"/>
    <property type="match status" value="2"/>
</dbReference>
<feature type="signal peptide" evidence="2">
    <location>
        <begin position="1"/>
        <end position="19"/>
    </location>
</feature>
<accession>A0A0J9W3Y7</accession>
<protein>
    <recommendedName>
        <fullName evidence="5">VIR protein</fullName>
    </recommendedName>
</protein>
<evidence type="ECO:0000313" key="4">
    <source>
        <dbReference type="Proteomes" id="UP000053776"/>
    </source>
</evidence>
<name>A0A0J9W3Y7_PLAVI</name>
<evidence type="ECO:0000256" key="2">
    <source>
        <dbReference type="SAM" id="SignalP"/>
    </source>
</evidence>
<evidence type="ECO:0008006" key="5">
    <source>
        <dbReference type="Google" id="ProtNLM"/>
    </source>
</evidence>
<dbReference type="InterPro" id="IPR008780">
    <property type="entry name" value="Plasmodium_Vir"/>
</dbReference>
<feature type="region of interest" description="Disordered" evidence="1">
    <location>
        <begin position="232"/>
        <end position="251"/>
    </location>
</feature>
<feature type="compositionally biased region" description="Polar residues" evidence="1">
    <location>
        <begin position="238"/>
        <end position="251"/>
    </location>
</feature>